<dbReference type="InterPro" id="IPR050807">
    <property type="entry name" value="TransReg_Diox_bact_type"/>
</dbReference>
<dbReference type="GO" id="GO:0005829">
    <property type="term" value="C:cytosol"/>
    <property type="evidence" value="ECO:0007669"/>
    <property type="project" value="TreeGrafter"/>
</dbReference>
<dbReference type="GO" id="GO:0003700">
    <property type="term" value="F:DNA-binding transcription factor activity"/>
    <property type="evidence" value="ECO:0007669"/>
    <property type="project" value="TreeGrafter"/>
</dbReference>
<evidence type="ECO:0000259" key="4">
    <source>
        <dbReference type="PROSITE" id="PS50943"/>
    </source>
</evidence>
<keyword evidence="3" id="KW-0804">Transcription</keyword>
<name>A0A328BKY7_9CAUL</name>
<dbReference type="GO" id="GO:0003677">
    <property type="term" value="F:DNA binding"/>
    <property type="evidence" value="ECO:0007669"/>
    <property type="project" value="UniProtKB-KW"/>
</dbReference>
<reference evidence="5 6" key="1">
    <citation type="submission" date="2018-05" db="EMBL/GenBank/DDBJ databases">
        <authorList>
            <person name="Lanie J.A."/>
            <person name="Ng W.-L."/>
            <person name="Kazmierczak K.M."/>
            <person name="Andrzejewski T.M."/>
            <person name="Davidsen T.M."/>
            <person name="Wayne K.J."/>
            <person name="Tettelin H."/>
            <person name="Glass J.I."/>
            <person name="Rusch D."/>
            <person name="Podicherti R."/>
            <person name="Tsui H.-C.T."/>
            <person name="Winkler M.E."/>
        </authorList>
    </citation>
    <scope>NUCLEOTIDE SEQUENCE [LARGE SCALE GENOMIC DNA]</scope>
    <source>
        <strain evidence="5 6">BUT-10</strain>
    </source>
</reference>
<keyword evidence="1" id="KW-0805">Transcription regulation</keyword>
<evidence type="ECO:0000256" key="2">
    <source>
        <dbReference type="ARBA" id="ARBA00023125"/>
    </source>
</evidence>
<dbReference type="SUPFAM" id="SSF47413">
    <property type="entry name" value="lambda repressor-like DNA-binding domains"/>
    <property type="match status" value="1"/>
</dbReference>
<dbReference type="Proteomes" id="UP000249524">
    <property type="component" value="Unassembled WGS sequence"/>
</dbReference>
<dbReference type="PANTHER" id="PTHR46797:SF23">
    <property type="entry name" value="HTH-TYPE TRANSCRIPTIONAL REGULATOR SUTR"/>
    <property type="match status" value="1"/>
</dbReference>
<gene>
    <name evidence="5" type="ORF">DJ019_09070</name>
</gene>
<keyword evidence="2" id="KW-0238">DNA-binding</keyword>
<dbReference type="AlphaFoldDB" id="A0A328BKY7"/>
<evidence type="ECO:0000313" key="5">
    <source>
        <dbReference type="EMBL" id="RAK66614.1"/>
    </source>
</evidence>
<dbReference type="SMART" id="SM00530">
    <property type="entry name" value="HTH_XRE"/>
    <property type="match status" value="1"/>
</dbReference>
<evidence type="ECO:0000256" key="3">
    <source>
        <dbReference type="ARBA" id="ARBA00023163"/>
    </source>
</evidence>
<dbReference type="InterPro" id="IPR010982">
    <property type="entry name" value="Lambda_DNA-bd_dom_sf"/>
</dbReference>
<evidence type="ECO:0000313" key="6">
    <source>
        <dbReference type="Proteomes" id="UP000249524"/>
    </source>
</evidence>
<dbReference type="PROSITE" id="PS50943">
    <property type="entry name" value="HTH_CROC1"/>
    <property type="match status" value="1"/>
</dbReference>
<dbReference type="CDD" id="cd00093">
    <property type="entry name" value="HTH_XRE"/>
    <property type="match status" value="1"/>
</dbReference>
<organism evidence="5 6">
    <name type="scientific">Phenylobacterium kunshanense</name>
    <dbReference type="NCBI Taxonomy" id="1445034"/>
    <lineage>
        <taxon>Bacteria</taxon>
        <taxon>Pseudomonadati</taxon>
        <taxon>Pseudomonadota</taxon>
        <taxon>Alphaproteobacteria</taxon>
        <taxon>Caulobacterales</taxon>
        <taxon>Caulobacteraceae</taxon>
        <taxon>Phenylobacterium</taxon>
    </lineage>
</organism>
<comment type="caution">
    <text evidence="5">The sequence shown here is derived from an EMBL/GenBank/DDBJ whole genome shotgun (WGS) entry which is preliminary data.</text>
</comment>
<feature type="domain" description="HTH cro/C1-type" evidence="4">
    <location>
        <begin position="11"/>
        <end position="65"/>
    </location>
</feature>
<dbReference type="Pfam" id="PF01381">
    <property type="entry name" value="HTH_3"/>
    <property type="match status" value="1"/>
</dbReference>
<evidence type="ECO:0000256" key="1">
    <source>
        <dbReference type="ARBA" id="ARBA00023015"/>
    </source>
</evidence>
<dbReference type="EMBL" id="QFYS01000003">
    <property type="protein sequence ID" value="RAK66614.1"/>
    <property type="molecule type" value="Genomic_DNA"/>
</dbReference>
<proteinExistence type="predicted"/>
<sequence>MELRRILARNVLRRRKALDLSQEELADLAGMDRTWLSQLETTKAAVSIDIIEKIARAFEVDPAELLRAEP</sequence>
<accession>A0A328BKY7</accession>
<keyword evidence="6" id="KW-1185">Reference proteome</keyword>
<dbReference type="InterPro" id="IPR001387">
    <property type="entry name" value="Cro/C1-type_HTH"/>
</dbReference>
<dbReference type="OrthoDB" id="9815697at2"/>
<dbReference type="Gene3D" id="1.10.260.40">
    <property type="entry name" value="lambda repressor-like DNA-binding domains"/>
    <property type="match status" value="1"/>
</dbReference>
<dbReference type="PANTHER" id="PTHR46797">
    <property type="entry name" value="HTH-TYPE TRANSCRIPTIONAL REGULATOR"/>
    <property type="match status" value="1"/>
</dbReference>
<protein>
    <submittedName>
        <fullName evidence="5">XRE family transcriptional regulator</fullName>
    </submittedName>
</protein>